<dbReference type="Proteomes" id="UP000199103">
    <property type="component" value="Chromosome I"/>
</dbReference>
<dbReference type="EMBL" id="LT629772">
    <property type="protein sequence ID" value="SDS74199.1"/>
    <property type="molecule type" value="Genomic_DNA"/>
</dbReference>
<name>A0A1H1UQQ9_9ACTN</name>
<dbReference type="PROSITE" id="PS51782">
    <property type="entry name" value="LYSM"/>
    <property type="match status" value="2"/>
</dbReference>
<feature type="region of interest" description="Disordered" evidence="1">
    <location>
        <begin position="129"/>
        <end position="200"/>
    </location>
</feature>
<dbReference type="AlphaFoldDB" id="A0A1H1UQQ9"/>
<feature type="compositionally biased region" description="Basic and acidic residues" evidence="1">
    <location>
        <begin position="157"/>
        <end position="171"/>
    </location>
</feature>
<feature type="compositionally biased region" description="Basic and acidic residues" evidence="1">
    <location>
        <begin position="179"/>
        <end position="191"/>
    </location>
</feature>
<protein>
    <submittedName>
        <fullName evidence="4">LysM domain-containing protein</fullName>
    </submittedName>
</protein>
<dbReference type="OrthoDB" id="8444614at2"/>
<feature type="compositionally biased region" description="Low complexity" evidence="1">
    <location>
        <begin position="855"/>
        <end position="880"/>
    </location>
</feature>
<feature type="region of interest" description="Disordered" evidence="1">
    <location>
        <begin position="825"/>
        <end position="844"/>
    </location>
</feature>
<feature type="compositionally biased region" description="Basic and acidic residues" evidence="1">
    <location>
        <begin position="342"/>
        <end position="376"/>
    </location>
</feature>
<dbReference type="PANTHER" id="PTHR34700:SF4">
    <property type="entry name" value="PHAGE-LIKE ELEMENT PBSX PROTEIN XKDP"/>
    <property type="match status" value="1"/>
</dbReference>
<feature type="transmembrane region" description="Helical" evidence="2">
    <location>
        <begin position="107"/>
        <end position="125"/>
    </location>
</feature>
<feature type="compositionally biased region" description="Polar residues" evidence="1">
    <location>
        <begin position="135"/>
        <end position="152"/>
    </location>
</feature>
<dbReference type="InterPro" id="IPR005158">
    <property type="entry name" value="BTAD"/>
</dbReference>
<dbReference type="SMART" id="SM00257">
    <property type="entry name" value="LysM"/>
    <property type="match status" value="2"/>
</dbReference>
<dbReference type="Gene3D" id="3.10.350.10">
    <property type="entry name" value="LysM domain"/>
    <property type="match status" value="2"/>
</dbReference>
<evidence type="ECO:0000256" key="2">
    <source>
        <dbReference type="SAM" id="Phobius"/>
    </source>
</evidence>
<proteinExistence type="predicted"/>
<dbReference type="PANTHER" id="PTHR34700">
    <property type="entry name" value="POTASSIUM BINDING PROTEIN KBP"/>
    <property type="match status" value="1"/>
</dbReference>
<feature type="transmembrane region" description="Helical" evidence="2">
    <location>
        <begin position="61"/>
        <end position="86"/>
    </location>
</feature>
<dbReference type="InterPro" id="IPR036779">
    <property type="entry name" value="LysM_dom_sf"/>
</dbReference>
<keyword evidence="2" id="KW-0472">Membrane</keyword>
<organism evidence="4 5">
    <name type="scientific">Microlunatus soli</name>
    <dbReference type="NCBI Taxonomy" id="630515"/>
    <lineage>
        <taxon>Bacteria</taxon>
        <taxon>Bacillati</taxon>
        <taxon>Actinomycetota</taxon>
        <taxon>Actinomycetes</taxon>
        <taxon>Propionibacteriales</taxon>
        <taxon>Propionibacteriaceae</taxon>
        <taxon>Microlunatus</taxon>
    </lineage>
</organism>
<evidence type="ECO:0000256" key="1">
    <source>
        <dbReference type="SAM" id="MobiDB-lite"/>
    </source>
</evidence>
<feature type="domain" description="LysM" evidence="3">
    <location>
        <begin position="199"/>
        <end position="249"/>
    </location>
</feature>
<feature type="compositionally biased region" description="Low complexity" evidence="1">
    <location>
        <begin position="898"/>
        <end position="917"/>
    </location>
</feature>
<feature type="transmembrane region" description="Helical" evidence="2">
    <location>
        <begin position="12"/>
        <end position="33"/>
    </location>
</feature>
<feature type="region of interest" description="Disordered" evidence="1">
    <location>
        <begin position="309"/>
        <end position="461"/>
    </location>
</feature>
<dbReference type="Pfam" id="PF01476">
    <property type="entry name" value="LysM"/>
    <property type="match status" value="2"/>
</dbReference>
<dbReference type="CDD" id="cd00118">
    <property type="entry name" value="LysM"/>
    <property type="match status" value="2"/>
</dbReference>
<sequence length="1202" mass="127544">MSRGSVAAGRLVKGLGALIALLAAVVGIPWLLIKLAGNPLPVHPSIDGLWHALTTPDDGSILIGLVALVAWIAWLVFAVSVIAELIAVLSRQRVRIRLPGLAGPQKLAGGLILLVLAVFIAPHQMASAQPLPTGPDNSPTTTVSAGQSSRTPTAGADHARTEGAEDGKSGDGRPGASRGDSDRAAAERAASDEAETGTVRHRVTEGDDLWSLAEHYYGKGDQWRRIAHVNPRVLTGGPDRLEPGWMLRIPDVDQQPDRYRVRPGDSLSSIAERSYGDAEQWHRIHRANADRVIDPDELPVGLQLIIPSAAGPDAGTGAGPTRHASSEHRSTEDRGATQPERGQSERAEVERDQAERDQAERDQAERDQAERDRAERAPSQQADASADDSPAGGSARPGPGAGQRSGAGQPSAAAEPTAGAPGRSTTGSGEHHSTGTEPGTAVPRRAGSAAPMDVGEPAPVPVQGAEVAPRAMQVTGVGALLAAALIGGLLTRRQIQLHGRGVGRRITPPQPEAQQLRTTLGRQQDRLGVDQLNLALRAIGRDCRRHDRPVPELVVARVAPEQITLTMAAPDLEPPVGFTVDGAEWRLTATDASYLIQDRELADCIQPYPALTSLGTDASGAPVLLNLEAAGVLALEGAEIGSRVGGALAAMLTELSTAPWAEDLVVTVVGGDSRLVSAIDRYNVGTADDLDQLLEHWEQRAELQRDHLTEDVTPLDLRIDPDLADPWLPEVALIMDEPDPAQADRLRRLLLDGPPVTMSAVLLGEHPIPWRVHYVDLGQDGAGGELAPLGWRFAAQLLDEPVAELIEELLDNSATELTEPAPWWAADFPAGSHAPQRATSETVDAEPMQLISTELPPTALPAATPRVPAATPRGPTETAPAPAPDPDHPLIPDQPGDSTSPWPSAAARSTSAAAAADPVAASDEHWAWLGPVDRPRTRPDVASEENVIVPSPFADPTPRTPRHPTIMLLGPIEMLGAAGNPPTRAVLQCVEYATWLLEHPGSTAQAMAAALVVAEGTRRSNMSRLRSWLGSDDQDQPYLPDAYSGRITLSPLVSSDWHRLQLLTATGVNRAGTEGLCKALDLVRGAPLADAAPGQWHWAEEMRTDMASVIRDIGVELTNRALDDSDLDLARWAASRSLTAAPQDEFLMGARIRTEHQAGNPAEVERLALQLAAHGRALGVDLHPDTVDLLQQVMEGRLRARA</sequence>
<evidence type="ECO:0000259" key="3">
    <source>
        <dbReference type="PROSITE" id="PS51782"/>
    </source>
</evidence>
<dbReference type="InterPro" id="IPR052196">
    <property type="entry name" value="Bact_Kbp"/>
</dbReference>
<gene>
    <name evidence="4" type="ORF">SAMN04489812_2870</name>
</gene>
<feature type="domain" description="LysM" evidence="3">
    <location>
        <begin position="257"/>
        <end position="306"/>
    </location>
</feature>
<dbReference type="InterPro" id="IPR011990">
    <property type="entry name" value="TPR-like_helical_dom_sf"/>
</dbReference>
<evidence type="ECO:0000313" key="4">
    <source>
        <dbReference type="EMBL" id="SDS74199.1"/>
    </source>
</evidence>
<dbReference type="Gene3D" id="1.25.40.10">
    <property type="entry name" value="Tetratricopeptide repeat domain"/>
    <property type="match status" value="1"/>
</dbReference>
<reference evidence="4 5" key="1">
    <citation type="submission" date="2016-10" db="EMBL/GenBank/DDBJ databases">
        <authorList>
            <person name="de Groot N.N."/>
        </authorList>
    </citation>
    <scope>NUCLEOTIDE SEQUENCE [LARGE SCALE GENOMIC DNA]</scope>
    <source>
        <strain evidence="4 5">DSM 21800</strain>
    </source>
</reference>
<feature type="compositionally biased region" description="Basic and acidic residues" evidence="1">
    <location>
        <begin position="324"/>
        <end position="335"/>
    </location>
</feature>
<feature type="region of interest" description="Disordered" evidence="1">
    <location>
        <begin position="855"/>
        <end position="917"/>
    </location>
</feature>
<dbReference type="SMART" id="SM01043">
    <property type="entry name" value="BTAD"/>
    <property type="match status" value="1"/>
</dbReference>
<keyword evidence="2" id="KW-1133">Transmembrane helix</keyword>
<feature type="compositionally biased region" description="Low complexity" evidence="1">
    <location>
        <begin position="377"/>
        <end position="398"/>
    </location>
</feature>
<keyword evidence="5" id="KW-1185">Reference proteome</keyword>
<dbReference type="STRING" id="630515.SAMN04489812_2870"/>
<evidence type="ECO:0000313" key="5">
    <source>
        <dbReference type="Proteomes" id="UP000199103"/>
    </source>
</evidence>
<dbReference type="RefSeq" id="WP_091525810.1">
    <property type="nucleotide sequence ID" value="NZ_LT629772.1"/>
</dbReference>
<dbReference type="InterPro" id="IPR018392">
    <property type="entry name" value="LysM"/>
</dbReference>
<feature type="compositionally biased region" description="Low complexity" evidence="1">
    <location>
        <begin position="309"/>
        <end position="321"/>
    </location>
</feature>
<keyword evidence="2" id="KW-0812">Transmembrane</keyword>
<accession>A0A1H1UQQ9</accession>